<evidence type="ECO:0000259" key="7">
    <source>
        <dbReference type="Pfam" id="PF02687"/>
    </source>
</evidence>
<dbReference type="RefSeq" id="WP_313986488.1">
    <property type="nucleotide sequence ID" value="NZ_JASJOS010000016.1"/>
</dbReference>
<dbReference type="Proteomes" id="UP001241110">
    <property type="component" value="Unassembled WGS sequence"/>
</dbReference>
<feature type="transmembrane region" description="Helical" evidence="6">
    <location>
        <begin position="519"/>
        <end position="539"/>
    </location>
</feature>
<dbReference type="InterPro" id="IPR047699">
    <property type="entry name" value="Permease_put_prefix"/>
</dbReference>
<comment type="caution">
    <text evidence="9">The sequence shown here is derived from an EMBL/GenBank/DDBJ whole genome shotgun (WGS) entry which is preliminary data.</text>
</comment>
<dbReference type="Pfam" id="PF12704">
    <property type="entry name" value="MacB_PCD"/>
    <property type="match status" value="2"/>
</dbReference>
<evidence type="ECO:0000256" key="1">
    <source>
        <dbReference type="ARBA" id="ARBA00004651"/>
    </source>
</evidence>
<evidence type="ECO:0000313" key="10">
    <source>
        <dbReference type="Proteomes" id="UP001241110"/>
    </source>
</evidence>
<feature type="domain" description="ABC3 transporter permease C-terminal" evidence="7">
    <location>
        <begin position="767"/>
        <end position="879"/>
    </location>
</feature>
<keyword evidence="2" id="KW-1003">Cell membrane</keyword>
<evidence type="ECO:0000256" key="5">
    <source>
        <dbReference type="ARBA" id="ARBA00023136"/>
    </source>
</evidence>
<feature type="transmembrane region" description="Helical" evidence="6">
    <location>
        <begin position="816"/>
        <end position="835"/>
    </location>
</feature>
<keyword evidence="5 6" id="KW-0472">Membrane</keyword>
<reference evidence="9" key="1">
    <citation type="submission" date="2023-05" db="EMBL/GenBank/DDBJ databases">
        <authorList>
            <person name="Zhang X."/>
        </authorList>
    </citation>
    <scope>NUCLEOTIDE SEQUENCE</scope>
    <source>
        <strain evidence="9">YF14B1</strain>
    </source>
</reference>
<feature type="domain" description="MacB-like periplasmic core" evidence="8">
    <location>
        <begin position="526"/>
        <end position="730"/>
    </location>
</feature>
<organism evidence="9 10">
    <name type="scientific">Xanthocytophaga flava</name>
    <dbReference type="NCBI Taxonomy" id="3048013"/>
    <lineage>
        <taxon>Bacteria</taxon>
        <taxon>Pseudomonadati</taxon>
        <taxon>Bacteroidota</taxon>
        <taxon>Cytophagia</taxon>
        <taxon>Cytophagales</taxon>
        <taxon>Rhodocytophagaceae</taxon>
        <taxon>Xanthocytophaga</taxon>
    </lineage>
</organism>
<evidence type="ECO:0000256" key="4">
    <source>
        <dbReference type="ARBA" id="ARBA00022989"/>
    </source>
</evidence>
<dbReference type="Pfam" id="PF02687">
    <property type="entry name" value="FtsX"/>
    <property type="match status" value="2"/>
</dbReference>
<feature type="transmembrane region" description="Helical" evidence="6">
    <location>
        <begin position="470"/>
        <end position="494"/>
    </location>
</feature>
<accession>A0AAE3QSU3</accession>
<keyword evidence="3 6" id="KW-0812">Transmembrane</keyword>
<dbReference type="PANTHER" id="PTHR30572:SF18">
    <property type="entry name" value="ABC-TYPE MACROLIDE FAMILY EXPORT SYSTEM PERMEASE COMPONENT 2"/>
    <property type="match status" value="1"/>
</dbReference>
<dbReference type="EMBL" id="JASJOS010000016">
    <property type="protein sequence ID" value="MDJ1484792.1"/>
    <property type="molecule type" value="Genomic_DNA"/>
</dbReference>
<dbReference type="InterPro" id="IPR050250">
    <property type="entry name" value="Macrolide_Exporter_MacB"/>
</dbReference>
<sequence length="887" mass="100409">MSSEQKPQPPRWVQRLLQYRLPTGLSEEVQGDLDELFDLWVDEFGIQKARWKYIGQVLGFLRPLPERKQSYIPRDVLPSSLLTTPSPITQISMFRNYFKIAFRNLTRNKGYSFINIGGLAIGMAVAMLIGLWIYDEVSFDRYHKNYDRIAQVVQNQTIDGRVQTWLGQAMQLGPAIESSYGNYFKHIVRTSWPGDHILKTGDKTLVKSGMYMEPGGPEMLSLVKIRGSMDGLKDPYSILLSETVAQAIFGDSDPIGRLIKIDNKMDVKVTGVYKDLPVNSTFANITFIAPWDLLISSENLKDKVGWGNSWFQTFVQVSDKVDMNQVSEKIKYVKRDNIKVDRDDLRFKPEMFLHPMSQWHLYSEFENGVSVGGKIRFIWLFGIIGAFVLILACINFMNLSTARSEKRAKEVGVRKVVGSERGQLISQFLGESLLVAFFALVIAILLVVLTLPLFNEIADKKISILWVSPWFWLSCIIFCLFTGLIAGSYPALYLSSFHPVKVLKGTFRVGRFAAAPRKVLVVLQFTVSVFLIVGTLVVFRQIQFVKDRPLGYDRNGLLTIPMKTQESHDHYNAFQNDLMNTRMVSSMAQSESAITNAWVTNGGFQWKGKDPGLQDEIVTVGVTHHFGKTVDWKIKSGRDFSEAFSTDSSGFILNEAAVKYMGFKQPLGEVVKAFGGQYTVIGVVKDMVTQSIYDPVRPTIFYIDTFKRLSLIDIKISPQANTSQAIDKIKMLFLKHNPATPFDYRFADEEFAAKYKEEERIGKLASIFATLAIFISCLGLFGLASFVAEQRTKEIGIRKVLGATVISLWQLLSREFVWLVLIAFIIATPLTWYFLNSWLQDYQYRTNIPGWIFAATGLGLLLITLLTVSFQAVKAALINPVKSLRNE</sequence>
<feature type="transmembrane region" description="Helical" evidence="6">
    <location>
        <begin position="433"/>
        <end position="454"/>
    </location>
</feature>
<feature type="domain" description="ABC3 transporter permease C-terminal" evidence="7">
    <location>
        <begin position="383"/>
        <end position="498"/>
    </location>
</feature>
<dbReference type="PANTHER" id="PTHR30572">
    <property type="entry name" value="MEMBRANE COMPONENT OF TRANSPORTER-RELATED"/>
    <property type="match status" value="1"/>
</dbReference>
<protein>
    <submittedName>
        <fullName evidence="9">ABC transporter permease</fullName>
    </submittedName>
</protein>
<dbReference type="GO" id="GO:0022857">
    <property type="term" value="F:transmembrane transporter activity"/>
    <property type="evidence" value="ECO:0007669"/>
    <property type="project" value="TreeGrafter"/>
</dbReference>
<feature type="transmembrane region" description="Helical" evidence="6">
    <location>
        <begin position="113"/>
        <end position="134"/>
    </location>
</feature>
<evidence type="ECO:0000259" key="8">
    <source>
        <dbReference type="Pfam" id="PF12704"/>
    </source>
</evidence>
<dbReference type="InterPro" id="IPR025857">
    <property type="entry name" value="MacB_PCD"/>
</dbReference>
<name>A0AAE3QSU3_9BACT</name>
<evidence type="ECO:0000313" key="9">
    <source>
        <dbReference type="EMBL" id="MDJ1484792.1"/>
    </source>
</evidence>
<evidence type="ECO:0000256" key="2">
    <source>
        <dbReference type="ARBA" id="ARBA00022475"/>
    </source>
</evidence>
<dbReference type="NCBIfam" id="NF038404">
    <property type="entry name" value="perm_prefix_2"/>
    <property type="match status" value="1"/>
</dbReference>
<comment type="subcellular location">
    <subcellularLocation>
        <location evidence="1">Cell membrane</location>
        <topology evidence="1">Multi-pass membrane protein</topology>
    </subcellularLocation>
</comment>
<feature type="domain" description="MacB-like periplasmic core" evidence="8">
    <location>
        <begin position="112"/>
        <end position="331"/>
    </location>
</feature>
<feature type="transmembrane region" description="Helical" evidence="6">
    <location>
        <begin position="764"/>
        <end position="788"/>
    </location>
</feature>
<dbReference type="AlphaFoldDB" id="A0AAE3QSU3"/>
<dbReference type="InterPro" id="IPR003838">
    <property type="entry name" value="ABC3_permease_C"/>
</dbReference>
<feature type="transmembrane region" description="Helical" evidence="6">
    <location>
        <begin position="377"/>
        <end position="399"/>
    </location>
</feature>
<evidence type="ECO:0000256" key="6">
    <source>
        <dbReference type="SAM" id="Phobius"/>
    </source>
</evidence>
<gene>
    <name evidence="9" type="ORF">QNI16_30105</name>
</gene>
<feature type="transmembrane region" description="Helical" evidence="6">
    <location>
        <begin position="850"/>
        <end position="873"/>
    </location>
</feature>
<evidence type="ECO:0000256" key="3">
    <source>
        <dbReference type="ARBA" id="ARBA00022692"/>
    </source>
</evidence>
<dbReference type="GO" id="GO:0005886">
    <property type="term" value="C:plasma membrane"/>
    <property type="evidence" value="ECO:0007669"/>
    <property type="project" value="UniProtKB-SubCell"/>
</dbReference>
<keyword evidence="4 6" id="KW-1133">Transmembrane helix</keyword>
<proteinExistence type="predicted"/>